<protein>
    <recommendedName>
        <fullName evidence="4">Secreted protein</fullName>
    </recommendedName>
</protein>
<evidence type="ECO:0000313" key="3">
    <source>
        <dbReference type="EMBL" id="JAD15265.1"/>
    </source>
</evidence>
<keyword evidence="1" id="KW-0812">Transmembrane</keyword>
<reference evidence="3" key="2">
    <citation type="journal article" date="2015" name="Data Brief">
        <title>Shoot transcriptome of the giant reed, Arundo donax.</title>
        <authorList>
            <person name="Barrero R.A."/>
            <person name="Guerrero F.D."/>
            <person name="Moolhuijzen P."/>
            <person name="Goolsby J.A."/>
            <person name="Tidwell J."/>
            <person name="Bellgard S.E."/>
            <person name="Bellgard M.I."/>
        </authorList>
    </citation>
    <scope>NUCLEOTIDE SEQUENCE</scope>
    <source>
        <tissue evidence="3">Shoot tissue taken approximately 20 cm above the soil surface</tissue>
    </source>
</reference>
<feature type="signal peptide" evidence="2">
    <location>
        <begin position="1"/>
        <end position="20"/>
    </location>
</feature>
<dbReference type="EMBL" id="GBRH01282630">
    <property type="protein sequence ID" value="JAD15265.1"/>
    <property type="molecule type" value="Transcribed_RNA"/>
</dbReference>
<reference evidence="3" key="1">
    <citation type="submission" date="2014-09" db="EMBL/GenBank/DDBJ databases">
        <authorList>
            <person name="Magalhaes I.L.F."/>
            <person name="Oliveira U."/>
            <person name="Santos F.R."/>
            <person name="Vidigal T.H.D.A."/>
            <person name="Brescovit A.D."/>
            <person name="Santos A.J."/>
        </authorList>
    </citation>
    <scope>NUCLEOTIDE SEQUENCE</scope>
    <source>
        <tissue evidence="3">Shoot tissue taken approximately 20 cm above the soil surface</tissue>
    </source>
</reference>
<feature type="transmembrane region" description="Helical" evidence="1">
    <location>
        <begin position="6"/>
        <end position="28"/>
    </location>
</feature>
<dbReference type="AlphaFoldDB" id="A0A0A8XRF8"/>
<evidence type="ECO:0000256" key="1">
    <source>
        <dbReference type="SAM" id="Phobius"/>
    </source>
</evidence>
<name>A0A0A8XRF8_ARUDO</name>
<keyword evidence="2" id="KW-0732">Signal</keyword>
<evidence type="ECO:0000256" key="2">
    <source>
        <dbReference type="SAM" id="SignalP"/>
    </source>
</evidence>
<evidence type="ECO:0008006" key="4">
    <source>
        <dbReference type="Google" id="ProtNLM"/>
    </source>
</evidence>
<proteinExistence type="predicted"/>
<keyword evidence="1" id="KW-0472">Membrane</keyword>
<keyword evidence="1" id="KW-1133">Transmembrane helix</keyword>
<organism evidence="3">
    <name type="scientific">Arundo donax</name>
    <name type="common">Giant reed</name>
    <name type="synonym">Donax arundinaceus</name>
    <dbReference type="NCBI Taxonomy" id="35708"/>
    <lineage>
        <taxon>Eukaryota</taxon>
        <taxon>Viridiplantae</taxon>
        <taxon>Streptophyta</taxon>
        <taxon>Embryophyta</taxon>
        <taxon>Tracheophyta</taxon>
        <taxon>Spermatophyta</taxon>
        <taxon>Magnoliopsida</taxon>
        <taxon>Liliopsida</taxon>
        <taxon>Poales</taxon>
        <taxon>Poaceae</taxon>
        <taxon>PACMAD clade</taxon>
        <taxon>Arundinoideae</taxon>
        <taxon>Arundineae</taxon>
        <taxon>Arundo</taxon>
    </lineage>
</organism>
<accession>A0A0A8XRF8</accession>
<feature type="chain" id="PRO_5002044466" description="Secreted protein" evidence="2">
    <location>
        <begin position="21"/>
        <end position="103"/>
    </location>
</feature>
<sequence>MKQPPPMHSFILMFCRMAIAFNCCMVFGSNVSYEMKHSPPTRCRTVSKDLETVYTLFHLNETIPLSLVITLLPCHQICLCGFSFNENETAIGTGLMCMISMTK</sequence>